<dbReference type="Pfam" id="PF02826">
    <property type="entry name" value="2-Hacid_dh_C"/>
    <property type="match status" value="1"/>
</dbReference>
<evidence type="ECO:0000313" key="8">
    <source>
        <dbReference type="Proteomes" id="UP000628736"/>
    </source>
</evidence>
<evidence type="ECO:0000256" key="3">
    <source>
        <dbReference type="ARBA" id="ARBA00023027"/>
    </source>
</evidence>
<keyword evidence="2 4" id="KW-0560">Oxidoreductase</keyword>
<proteinExistence type="inferred from homology"/>
<dbReference type="InterPro" id="IPR006139">
    <property type="entry name" value="D-isomer_2_OHA_DH_cat_dom"/>
</dbReference>
<feature type="domain" description="D-isomer specific 2-hydroxyacid dehydrogenase catalytic" evidence="5">
    <location>
        <begin position="37"/>
        <end position="311"/>
    </location>
</feature>
<evidence type="ECO:0000256" key="1">
    <source>
        <dbReference type="ARBA" id="ARBA00005854"/>
    </source>
</evidence>
<name>A0A8J6M398_9FIRM</name>
<dbReference type="Pfam" id="PF00389">
    <property type="entry name" value="2-Hacid_dh"/>
    <property type="match status" value="1"/>
</dbReference>
<evidence type="ECO:0000256" key="4">
    <source>
        <dbReference type="RuleBase" id="RU003719"/>
    </source>
</evidence>
<keyword evidence="8" id="KW-1185">Reference proteome</keyword>
<accession>A0A8J6M398</accession>
<dbReference type="CDD" id="cd05300">
    <property type="entry name" value="2-Hacid_dh_1"/>
    <property type="match status" value="1"/>
</dbReference>
<reference evidence="7" key="1">
    <citation type="submission" date="2020-08" db="EMBL/GenBank/DDBJ databases">
        <title>Genome public.</title>
        <authorList>
            <person name="Liu C."/>
            <person name="Sun Q."/>
        </authorList>
    </citation>
    <scope>NUCLEOTIDE SEQUENCE</scope>
    <source>
        <strain evidence="7">NSJ-23</strain>
    </source>
</reference>
<gene>
    <name evidence="7" type="ORF">H8S11_08685</name>
</gene>
<dbReference type="InterPro" id="IPR006140">
    <property type="entry name" value="D-isomer_DH_NAD-bd"/>
</dbReference>
<dbReference type="PANTHER" id="PTHR43333">
    <property type="entry name" value="2-HACID_DH_C DOMAIN-CONTAINING PROTEIN"/>
    <property type="match status" value="1"/>
</dbReference>
<dbReference type="SUPFAM" id="SSF52283">
    <property type="entry name" value="Formate/glycerate dehydrogenase catalytic domain-like"/>
    <property type="match status" value="1"/>
</dbReference>
<comment type="similarity">
    <text evidence="1 4">Belongs to the D-isomer specific 2-hydroxyacid dehydrogenase family.</text>
</comment>
<evidence type="ECO:0000259" key="5">
    <source>
        <dbReference type="Pfam" id="PF00389"/>
    </source>
</evidence>
<feature type="domain" description="D-isomer specific 2-hydroxyacid dehydrogenase NAD-binding" evidence="6">
    <location>
        <begin position="104"/>
        <end position="278"/>
    </location>
</feature>
<dbReference type="SUPFAM" id="SSF51735">
    <property type="entry name" value="NAD(P)-binding Rossmann-fold domains"/>
    <property type="match status" value="1"/>
</dbReference>
<protein>
    <submittedName>
        <fullName evidence="7">D-2-hydroxyacid dehydrogenase</fullName>
    </submittedName>
</protein>
<sequence length="312" mass="34173">MSEYILNLLPVTEAEKAEFEAIAPDAVHVYAGRRTLTSEQIAQATVILGWPRPRDIKGAARLKWFQTMWAGTDEYEGEGILLSGVIFTSSSGSNRQSVAEHILSFTLALCRRLPTYRDAQRDHRWEDHGAMKTIFGANVLVVGAGNIGATYAAMCRGLGAHTIGLKRTVNGPIAGFDEVFSIDHLDDLLPQADVVVLVLPHSAQTVGLMDEGRLSLMKEDAILISSGRGSVLDQEALARTMKGGRLWGAALDVTEPEPLPTDSPLWDIPNLIITPHVAGGMRLELTRRVCIQMAQDNLRRYLAGEPLKNRVR</sequence>
<dbReference type="InterPro" id="IPR036291">
    <property type="entry name" value="NAD(P)-bd_dom_sf"/>
</dbReference>
<dbReference type="EMBL" id="JACOPO010000005">
    <property type="protein sequence ID" value="MBC5722885.1"/>
    <property type="molecule type" value="Genomic_DNA"/>
</dbReference>
<evidence type="ECO:0000256" key="2">
    <source>
        <dbReference type="ARBA" id="ARBA00023002"/>
    </source>
</evidence>
<dbReference type="Gene3D" id="3.40.50.720">
    <property type="entry name" value="NAD(P)-binding Rossmann-like Domain"/>
    <property type="match status" value="2"/>
</dbReference>
<evidence type="ECO:0000313" key="7">
    <source>
        <dbReference type="EMBL" id="MBC5722885.1"/>
    </source>
</evidence>
<dbReference type="GO" id="GO:0051287">
    <property type="term" value="F:NAD binding"/>
    <property type="evidence" value="ECO:0007669"/>
    <property type="project" value="InterPro"/>
</dbReference>
<dbReference type="PANTHER" id="PTHR43333:SF1">
    <property type="entry name" value="D-ISOMER SPECIFIC 2-HYDROXYACID DEHYDROGENASE NAD-BINDING DOMAIN-CONTAINING PROTEIN"/>
    <property type="match status" value="1"/>
</dbReference>
<organism evidence="7 8">
    <name type="scientific">Flintibacter hominis</name>
    <dbReference type="NCBI Taxonomy" id="2763048"/>
    <lineage>
        <taxon>Bacteria</taxon>
        <taxon>Bacillati</taxon>
        <taxon>Bacillota</taxon>
        <taxon>Clostridia</taxon>
        <taxon>Eubacteriales</taxon>
        <taxon>Flintibacter</taxon>
    </lineage>
</organism>
<evidence type="ECO:0000259" key="6">
    <source>
        <dbReference type="Pfam" id="PF02826"/>
    </source>
</evidence>
<comment type="caution">
    <text evidence="7">The sequence shown here is derived from an EMBL/GenBank/DDBJ whole genome shotgun (WGS) entry which is preliminary data.</text>
</comment>
<keyword evidence="3" id="KW-0520">NAD</keyword>
<dbReference type="GO" id="GO:0016616">
    <property type="term" value="F:oxidoreductase activity, acting on the CH-OH group of donors, NAD or NADP as acceptor"/>
    <property type="evidence" value="ECO:0007669"/>
    <property type="project" value="InterPro"/>
</dbReference>
<dbReference type="Proteomes" id="UP000628736">
    <property type="component" value="Unassembled WGS sequence"/>
</dbReference>
<dbReference type="RefSeq" id="WP_186852865.1">
    <property type="nucleotide sequence ID" value="NZ_JACOPO010000005.1"/>
</dbReference>
<dbReference type="AlphaFoldDB" id="A0A8J6M398"/>